<dbReference type="EMBL" id="JBAWSY010000002">
    <property type="protein sequence ID" value="MEI4768664.1"/>
    <property type="molecule type" value="Genomic_DNA"/>
</dbReference>
<gene>
    <name evidence="1" type="ORF">WAX74_03200</name>
</gene>
<dbReference type="Proteomes" id="UP001364890">
    <property type="component" value="Unassembled WGS sequence"/>
</dbReference>
<evidence type="ECO:0000313" key="2">
    <source>
        <dbReference type="Proteomes" id="UP001364890"/>
    </source>
</evidence>
<accession>A0ABU8F0X3</accession>
<protein>
    <submittedName>
        <fullName evidence="1">Uncharacterized protein</fullName>
    </submittedName>
</protein>
<dbReference type="RefSeq" id="WP_336496221.1">
    <property type="nucleotide sequence ID" value="NZ_JBAWSY010000002.1"/>
</dbReference>
<proteinExistence type="predicted"/>
<evidence type="ECO:0000313" key="1">
    <source>
        <dbReference type="EMBL" id="MEI4768664.1"/>
    </source>
</evidence>
<comment type="caution">
    <text evidence="1">The sequence shown here is derived from an EMBL/GenBank/DDBJ whole genome shotgun (WGS) entry which is preliminary data.</text>
</comment>
<sequence length="268" mass="31461">MIPTFTLNDIFVMMQTLNAKTLIGFADPFQYLTKQEVEKEWERTYKKLHKLKLLDFVDGEVKLEEGFANALWIMSRTNMVVEILRNAESKSLFYFGTTNVVECSRNEDNAYTLYTHGTPDTTWNEVIYPRMLMGVEGNKIQTKTNNKIIIPTREYREWVKNGEIINEEKLVSINENQDVGKLVNILKQSFQNRINNNRLMIFYRENNKWTIEGLHVLTSPNQNWTFKMIRKNEMELLEGKPSTNIEIVAGILDVLRRVKEKKEPVKNS</sequence>
<name>A0ABU8F0X3_9BACI</name>
<keyword evidence="2" id="KW-1185">Reference proteome</keyword>
<organism evidence="1 2">
    <name type="scientific">Psychrobacillus mangrovi</name>
    <dbReference type="NCBI Taxonomy" id="3117745"/>
    <lineage>
        <taxon>Bacteria</taxon>
        <taxon>Bacillati</taxon>
        <taxon>Bacillota</taxon>
        <taxon>Bacilli</taxon>
        <taxon>Bacillales</taxon>
        <taxon>Bacillaceae</taxon>
        <taxon>Psychrobacillus</taxon>
    </lineage>
</organism>
<reference evidence="1 2" key="1">
    <citation type="submission" date="2024-01" db="EMBL/GenBank/DDBJ databases">
        <title>Seven novel Bacillus-like species.</title>
        <authorList>
            <person name="Liu G."/>
        </authorList>
    </citation>
    <scope>NUCLEOTIDE SEQUENCE [LARGE SCALE GENOMIC DNA]</scope>
    <source>
        <strain evidence="1 2">FJAT-51614</strain>
    </source>
</reference>